<dbReference type="Proteomes" id="UP000645610">
    <property type="component" value="Unassembled WGS sequence"/>
</dbReference>
<name>A0A931BK65_9BACT</name>
<organism evidence="1 2">
    <name type="scientific">Hymenobacter properus</name>
    <dbReference type="NCBI Taxonomy" id="2791026"/>
    <lineage>
        <taxon>Bacteria</taxon>
        <taxon>Pseudomonadati</taxon>
        <taxon>Bacteroidota</taxon>
        <taxon>Cytophagia</taxon>
        <taxon>Cytophagales</taxon>
        <taxon>Hymenobacteraceae</taxon>
        <taxon>Hymenobacter</taxon>
    </lineage>
</organism>
<evidence type="ECO:0008006" key="3">
    <source>
        <dbReference type="Google" id="ProtNLM"/>
    </source>
</evidence>
<reference evidence="1 2" key="1">
    <citation type="submission" date="2020-11" db="EMBL/GenBank/DDBJ databases">
        <authorList>
            <person name="Kim M.K."/>
        </authorList>
    </citation>
    <scope>NUCLEOTIDE SEQUENCE [LARGE SCALE GENOMIC DNA]</scope>
    <source>
        <strain evidence="1 2">BT439</strain>
    </source>
</reference>
<proteinExistence type="predicted"/>
<evidence type="ECO:0000313" key="1">
    <source>
        <dbReference type="EMBL" id="MBF9143753.1"/>
    </source>
</evidence>
<comment type="caution">
    <text evidence="1">The sequence shown here is derived from an EMBL/GenBank/DDBJ whole genome shotgun (WGS) entry which is preliminary data.</text>
</comment>
<evidence type="ECO:0000313" key="2">
    <source>
        <dbReference type="Proteomes" id="UP000645610"/>
    </source>
</evidence>
<dbReference type="RefSeq" id="WP_196288091.1">
    <property type="nucleotide sequence ID" value="NZ_JADQDP010000004.1"/>
</dbReference>
<keyword evidence="2" id="KW-1185">Reference proteome</keyword>
<sequence length="168" mass="19338">MSKLSPRQKSVLQLPYASTKLREGGRPVHVTYDSFGAVAAEYTFFPLMRVLYVRWHGHVTADELVRAAQVGLRINQQLQPLGLMHDIRGTSGDWGDAAPWVEHEWIPGIQAHCASLRSIGFLSDADTPAPYTNLLLLDKLNQEFEFQRFYSLRAAWRWMEQRTMHRQD</sequence>
<protein>
    <recommendedName>
        <fullName evidence="3">STAS/SEC14 domain-containing protein</fullName>
    </recommendedName>
</protein>
<dbReference type="EMBL" id="JADQDP010000004">
    <property type="protein sequence ID" value="MBF9143753.1"/>
    <property type="molecule type" value="Genomic_DNA"/>
</dbReference>
<accession>A0A931BK65</accession>
<gene>
    <name evidence="1" type="ORF">I2I01_19060</name>
</gene>
<dbReference type="AlphaFoldDB" id="A0A931BK65"/>